<evidence type="ECO:0000256" key="1">
    <source>
        <dbReference type="ARBA" id="ARBA00022801"/>
    </source>
</evidence>
<dbReference type="PANTHER" id="PTHR22946:SF9">
    <property type="entry name" value="POLYKETIDE TRANSFERASE AF380"/>
    <property type="match status" value="1"/>
</dbReference>
<dbReference type="PANTHER" id="PTHR22946">
    <property type="entry name" value="DIENELACTONE HYDROLASE DOMAIN-CONTAINING PROTEIN-RELATED"/>
    <property type="match status" value="1"/>
</dbReference>
<name>A0A1F7YNM8_9BACT</name>
<feature type="domain" description="Peptidase S9 prolyl oligopeptidase catalytic" evidence="2">
    <location>
        <begin position="203"/>
        <end position="298"/>
    </location>
</feature>
<dbReference type="STRING" id="1802500.A2801_02940"/>
<keyword evidence="1" id="KW-0378">Hydrolase</keyword>
<dbReference type="Proteomes" id="UP000177263">
    <property type="component" value="Unassembled WGS sequence"/>
</dbReference>
<evidence type="ECO:0000313" key="5">
    <source>
        <dbReference type="Proteomes" id="UP000177263"/>
    </source>
</evidence>
<dbReference type="InterPro" id="IPR001375">
    <property type="entry name" value="Peptidase_S9_cat"/>
</dbReference>
<dbReference type="AlphaFoldDB" id="A0A1F7YNM8"/>
<dbReference type="InterPro" id="IPR022742">
    <property type="entry name" value="Hydrolase_4"/>
</dbReference>
<proteinExistence type="predicted"/>
<dbReference type="SUPFAM" id="SSF53474">
    <property type="entry name" value="alpha/beta-Hydrolases"/>
    <property type="match status" value="1"/>
</dbReference>
<dbReference type="Gene3D" id="3.40.50.1820">
    <property type="entry name" value="alpha/beta hydrolase"/>
    <property type="match status" value="1"/>
</dbReference>
<reference evidence="4 5" key="1">
    <citation type="journal article" date="2016" name="Nat. Commun.">
        <title>Thousands of microbial genomes shed light on interconnected biogeochemical processes in an aquifer system.</title>
        <authorList>
            <person name="Anantharaman K."/>
            <person name="Brown C.T."/>
            <person name="Hug L.A."/>
            <person name="Sharon I."/>
            <person name="Castelle C.J."/>
            <person name="Probst A.J."/>
            <person name="Thomas B.C."/>
            <person name="Singh A."/>
            <person name="Wilkins M.J."/>
            <person name="Karaoz U."/>
            <person name="Brodie E.L."/>
            <person name="Williams K.H."/>
            <person name="Hubbard S.S."/>
            <person name="Banfield J.F."/>
        </authorList>
    </citation>
    <scope>NUCLEOTIDE SEQUENCE [LARGE SCALE GENOMIC DNA]</scope>
</reference>
<dbReference type="GO" id="GO:0052689">
    <property type="term" value="F:carboxylic ester hydrolase activity"/>
    <property type="evidence" value="ECO:0007669"/>
    <property type="project" value="UniProtKB-ARBA"/>
</dbReference>
<dbReference type="EMBL" id="MGGM01000023">
    <property type="protein sequence ID" value="OGM28912.1"/>
    <property type="molecule type" value="Genomic_DNA"/>
</dbReference>
<sequence length="299" mass="33655">MSIAYLRELEYPGSDIVVEQTLAPGSNYQRFITSYQSEGLKQFALLTIPNGLPPEEGWPGIIFNHGYISPSVYKTTERYLAYIDAFSKNGYVVFKPDYRGHGNSEGEAGGGYGNNNYTVDVLNAFSSLQKYESVNHEKIGMWGHSMGGHITLRSMVVNPNIKAGVIWAGVVGSYQDLVEIWPRHRANNNYRVGAPTGRRSWRTELTQKYGGFEENPEFWDSISSTAFLSDISGPLQLHHATGDTSVPKEFSELLQERMEQTGKESELYIYQGDDHNISANFSTAISRSIEFFDRYLKDN</sequence>
<dbReference type="InterPro" id="IPR050261">
    <property type="entry name" value="FrsA_esterase"/>
</dbReference>
<dbReference type="GO" id="GO:0008236">
    <property type="term" value="F:serine-type peptidase activity"/>
    <property type="evidence" value="ECO:0007669"/>
    <property type="project" value="InterPro"/>
</dbReference>
<organism evidence="4 5">
    <name type="scientific">Candidatus Woesebacteria bacterium RIFCSPHIGHO2_01_FULL_41_10</name>
    <dbReference type="NCBI Taxonomy" id="1802500"/>
    <lineage>
        <taxon>Bacteria</taxon>
        <taxon>Candidatus Woeseibacteriota</taxon>
    </lineage>
</organism>
<evidence type="ECO:0000259" key="3">
    <source>
        <dbReference type="Pfam" id="PF12146"/>
    </source>
</evidence>
<dbReference type="Pfam" id="PF00326">
    <property type="entry name" value="Peptidase_S9"/>
    <property type="match status" value="1"/>
</dbReference>
<evidence type="ECO:0000259" key="2">
    <source>
        <dbReference type="Pfam" id="PF00326"/>
    </source>
</evidence>
<dbReference type="InterPro" id="IPR029058">
    <property type="entry name" value="AB_hydrolase_fold"/>
</dbReference>
<accession>A0A1F7YNM8</accession>
<feature type="domain" description="Serine aminopeptidase S33" evidence="3">
    <location>
        <begin position="74"/>
        <end position="171"/>
    </location>
</feature>
<evidence type="ECO:0000313" key="4">
    <source>
        <dbReference type="EMBL" id="OGM28912.1"/>
    </source>
</evidence>
<gene>
    <name evidence="4" type="ORF">A2801_02940</name>
</gene>
<protein>
    <submittedName>
        <fullName evidence="4">Peptidase</fullName>
    </submittedName>
</protein>
<comment type="caution">
    <text evidence="4">The sequence shown here is derived from an EMBL/GenBank/DDBJ whole genome shotgun (WGS) entry which is preliminary data.</text>
</comment>
<dbReference type="GO" id="GO:0006508">
    <property type="term" value="P:proteolysis"/>
    <property type="evidence" value="ECO:0007669"/>
    <property type="project" value="InterPro"/>
</dbReference>
<dbReference type="Pfam" id="PF12146">
    <property type="entry name" value="Hydrolase_4"/>
    <property type="match status" value="1"/>
</dbReference>